<dbReference type="Pfam" id="PF00590">
    <property type="entry name" value="TP_methylase"/>
    <property type="match status" value="1"/>
</dbReference>
<dbReference type="InterPro" id="IPR014777">
    <property type="entry name" value="4pyrrole_Mease_sub1"/>
</dbReference>
<evidence type="ECO:0000313" key="4">
    <source>
        <dbReference type="EMBL" id="SVD34473.1"/>
    </source>
</evidence>
<sequence>MSDGNARRGKLYGLGVGPGDPELLTLKALRILRAAPVLAYPAPIEGDSLA</sequence>
<evidence type="ECO:0000259" key="3">
    <source>
        <dbReference type="Pfam" id="PF00590"/>
    </source>
</evidence>
<dbReference type="InterPro" id="IPR000878">
    <property type="entry name" value="4pyrrol_Mease"/>
</dbReference>
<keyword evidence="2" id="KW-0169">Cobalamin biosynthesis</keyword>
<feature type="domain" description="Tetrapyrrole methylase" evidence="3">
    <location>
        <begin position="10"/>
        <end position="42"/>
    </location>
</feature>
<dbReference type="EMBL" id="UINC01144762">
    <property type="protein sequence ID" value="SVD34473.1"/>
    <property type="molecule type" value="Genomic_DNA"/>
</dbReference>
<dbReference type="GO" id="GO:0009236">
    <property type="term" value="P:cobalamin biosynthetic process"/>
    <property type="evidence" value="ECO:0007669"/>
    <property type="project" value="UniProtKB-KW"/>
</dbReference>
<dbReference type="PANTHER" id="PTHR43467:SF2">
    <property type="entry name" value="COBALT-PRECORRIN-2 C(20)-METHYLTRANSFERASE"/>
    <property type="match status" value="1"/>
</dbReference>
<accession>A0A382UJM2</accession>
<dbReference type="Gene3D" id="3.40.1010.10">
    <property type="entry name" value="Cobalt-precorrin-4 Transmethylase, Domain 1"/>
    <property type="match status" value="1"/>
</dbReference>
<protein>
    <recommendedName>
        <fullName evidence="3">Tetrapyrrole methylase domain-containing protein</fullName>
    </recommendedName>
</protein>
<proteinExistence type="predicted"/>
<reference evidence="4" key="1">
    <citation type="submission" date="2018-05" db="EMBL/GenBank/DDBJ databases">
        <authorList>
            <person name="Lanie J.A."/>
            <person name="Ng W.-L."/>
            <person name="Kazmierczak K.M."/>
            <person name="Andrzejewski T.M."/>
            <person name="Davidsen T.M."/>
            <person name="Wayne K.J."/>
            <person name="Tettelin H."/>
            <person name="Glass J.I."/>
            <person name="Rusch D."/>
            <person name="Podicherti R."/>
            <person name="Tsui H.-C.T."/>
            <person name="Winkler M.E."/>
        </authorList>
    </citation>
    <scope>NUCLEOTIDE SEQUENCE</scope>
</reference>
<dbReference type="GO" id="GO:0008168">
    <property type="term" value="F:methyltransferase activity"/>
    <property type="evidence" value="ECO:0007669"/>
    <property type="project" value="InterPro"/>
</dbReference>
<dbReference type="AlphaFoldDB" id="A0A382UJM2"/>
<evidence type="ECO:0000256" key="2">
    <source>
        <dbReference type="ARBA" id="ARBA00022573"/>
    </source>
</evidence>
<feature type="non-terminal residue" evidence="4">
    <location>
        <position position="50"/>
    </location>
</feature>
<comment type="pathway">
    <text evidence="1">Cofactor biosynthesis; adenosylcobalamin biosynthesis.</text>
</comment>
<evidence type="ECO:0000256" key="1">
    <source>
        <dbReference type="ARBA" id="ARBA00004953"/>
    </source>
</evidence>
<dbReference type="SUPFAM" id="SSF53790">
    <property type="entry name" value="Tetrapyrrole methylase"/>
    <property type="match status" value="1"/>
</dbReference>
<name>A0A382UJM2_9ZZZZ</name>
<dbReference type="InterPro" id="IPR035996">
    <property type="entry name" value="4pyrrol_Methylase_sf"/>
</dbReference>
<gene>
    <name evidence="4" type="ORF">METZ01_LOCUS387327</name>
</gene>
<dbReference type="PANTHER" id="PTHR43467">
    <property type="entry name" value="COBALT-PRECORRIN-2 C(20)-METHYLTRANSFERASE"/>
    <property type="match status" value="1"/>
</dbReference>
<organism evidence="4">
    <name type="scientific">marine metagenome</name>
    <dbReference type="NCBI Taxonomy" id="408172"/>
    <lineage>
        <taxon>unclassified sequences</taxon>
        <taxon>metagenomes</taxon>
        <taxon>ecological metagenomes</taxon>
    </lineage>
</organism>